<dbReference type="AlphaFoldDB" id="A0A832J4G3"/>
<evidence type="ECO:0000256" key="10">
    <source>
        <dbReference type="ARBA" id="ARBA00023136"/>
    </source>
</evidence>
<evidence type="ECO:0000256" key="5">
    <source>
        <dbReference type="ARBA" id="ARBA00022475"/>
    </source>
</evidence>
<feature type="transmembrane region" description="Helical" evidence="13">
    <location>
        <begin position="194"/>
        <end position="213"/>
    </location>
</feature>
<feature type="transmembrane region" description="Helical" evidence="13">
    <location>
        <begin position="84"/>
        <end position="101"/>
    </location>
</feature>
<dbReference type="InterPro" id="IPR051085">
    <property type="entry name" value="MB_O-acyltransferase"/>
</dbReference>
<evidence type="ECO:0000256" key="8">
    <source>
        <dbReference type="ARBA" id="ARBA00022841"/>
    </source>
</evidence>
<evidence type="ECO:0000256" key="3">
    <source>
        <dbReference type="ARBA" id="ARBA00010323"/>
    </source>
</evidence>
<accession>A0A832J4G3</accession>
<comment type="caution">
    <text evidence="14">The sequence shown here is derived from an EMBL/GenBank/DDBJ whole genome shotgun (WGS) entry which is preliminary data.</text>
</comment>
<keyword evidence="8" id="KW-0016">Alginate biosynthesis</keyword>
<dbReference type="InterPro" id="IPR028362">
    <property type="entry name" value="AlgI"/>
</dbReference>
<dbReference type="EMBL" id="DRNF01000376">
    <property type="protein sequence ID" value="HHJ81164.1"/>
    <property type="molecule type" value="Genomic_DNA"/>
</dbReference>
<evidence type="ECO:0000256" key="11">
    <source>
        <dbReference type="ARBA" id="ARBA00023315"/>
    </source>
</evidence>
<dbReference type="PIRSF" id="PIRSF016636">
    <property type="entry name" value="AlgI_DltB"/>
    <property type="match status" value="1"/>
</dbReference>
<keyword evidence="10 13" id="KW-0472">Membrane</keyword>
<comment type="similarity">
    <text evidence="3">Belongs to the membrane-bound acyltransferase family.</text>
</comment>
<evidence type="ECO:0000256" key="4">
    <source>
        <dbReference type="ARBA" id="ARBA00016084"/>
    </source>
</evidence>
<feature type="transmembrane region" description="Helical" evidence="13">
    <location>
        <begin position="168"/>
        <end position="187"/>
    </location>
</feature>
<dbReference type="GO" id="GO:0005886">
    <property type="term" value="C:plasma membrane"/>
    <property type="evidence" value="ECO:0007669"/>
    <property type="project" value="UniProtKB-SubCell"/>
</dbReference>
<evidence type="ECO:0000256" key="1">
    <source>
        <dbReference type="ARBA" id="ARBA00004651"/>
    </source>
</evidence>
<keyword evidence="7 13" id="KW-0812">Transmembrane</keyword>
<evidence type="ECO:0000313" key="14">
    <source>
        <dbReference type="EMBL" id="HHJ81164.1"/>
    </source>
</evidence>
<feature type="non-terminal residue" evidence="14">
    <location>
        <position position="1"/>
    </location>
</feature>
<evidence type="ECO:0000256" key="6">
    <source>
        <dbReference type="ARBA" id="ARBA00022679"/>
    </source>
</evidence>
<evidence type="ECO:0000256" key="9">
    <source>
        <dbReference type="ARBA" id="ARBA00022989"/>
    </source>
</evidence>
<dbReference type="UniPathway" id="UPA00286"/>
<evidence type="ECO:0000256" key="2">
    <source>
        <dbReference type="ARBA" id="ARBA00005182"/>
    </source>
</evidence>
<organism evidence="14">
    <name type="scientific">Candidatus Tenderia electrophaga</name>
    <dbReference type="NCBI Taxonomy" id="1748243"/>
    <lineage>
        <taxon>Bacteria</taxon>
        <taxon>Pseudomonadati</taxon>
        <taxon>Pseudomonadota</taxon>
        <taxon>Gammaproteobacteria</taxon>
        <taxon>Candidatus Tenderiales</taxon>
        <taxon>Candidatus Tenderiaceae</taxon>
        <taxon>Candidatus Tenderia</taxon>
    </lineage>
</organism>
<dbReference type="GO" id="GO:0042121">
    <property type="term" value="P:alginic acid biosynthetic process"/>
    <property type="evidence" value="ECO:0007669"/>
    <property type="project" value="UniProtKB-UniPathway"/>
</dbReference>
<dbReference type="GO" id="GO:0016746">
    <property type="term" value="F:acyltransferase activity"/>
    <property type="evidence" value="ECO:0007669"/>
    <property type="project" value="UniProtKB-KW"/>
</dbReference>
<dbReference type="PANTHER" id="PTHR13285:SF23">
    <property type="entry name" value="TEICHOIC ACID D-ALANYLTRANSFERASE"/>
    <property type="match status" value="1"/>
</dbReference>
<evidence type="ECO:0000256" key="13">
    <source>
        <dbReference type="SAM" id="Phobius"/>
    </source>
</evidence>
<keyword evidence="9 13" id="KW-1133">Transmembrane helix</keyword>
<keyword evidence="5" id="KW-1003">Cell membrane</keyword>
<comment type="pathway">
    <text evidence="2">Glycan biosynthesis; alginate biosynthesis.</text>
</comment>
<reference evidence="14" key="1">
    <citation type="journal article" date="2020" name="mSystems">
        <title>Genome- and Community-Level Interaction Insights into Carbon Utilization and Element Cycling Functions of Hydrothermarchaeota in Hydrothermal Sediment.</title>
        <authorList>
            <person name="Zhou Z."/>
            <person name="Liu Y."/>
            <person name="Xu W."/>
            <person name="Pan J."/>
            <person name="Luo Z.H."/>
            <person name="Li M."/>
        </authorList>
    </citation>
    <scope>NUCLEOTIDE SEQUENCE [LARGE SCALE GENOMIC DNA]</scope>
    <source>
        <strain evidence="14">HyVt-505</strain>
    </source>
</reference>
<dbReference type="Proteomes" id="UP000885832">
    <property type="component" value="Unassembled WGS sequence"/>
</dbReference>
<dbReference type="PANTHER" id="PTHR13285">
    <property type="entry name" value="ACYLTRANSFERASE"/>
    <property type="match status" value="1"/>
</dbReference>
<dbReference type="PIRSF" id="PIRSF500217">
    <property type="entry name" value="AlgI"/>
    <property type="match status" value="1"/>
</dbReference>
<sequence>DFWLAWFATTAFALQIYFDFSGYSEMAIGLARIFGVRLPRNFIYPYISRNFSEFWQRWHITLSQWLRDYLYFPMGGSRVSSLRTYQNLLVTMLLGGLWHGAGWNFMFWGFLHGMYLVGHRWLLIFYNWIGVRSEAKTGLILSWLGLPVTFVLVNFTWVFFRAPDFDSAWLIVMAMIGQADVAGDIANIRLYEKLYIALGLAVVYLEPWLVGLFQRVGVDWWWRVPFPIRGGVYAALVLTLVVMGGGTQKFIYFDF</sequence>
<dbReference type="InterPro" id="IPR004299">
    <property type="entry name" value="MBOAT_fam"/>
</dbReference>
<evidence type="ECO:0000256" key="12">
    <source>
        <dbReference type="ARBA" id="ARBA00031030"/>
    </source>
</evidence>
<name>A0A832J4G3_9GAMM</name>
<keyword evidence="6" id="KW-0808">Transferase</keyword>
<feature type="transmembrane region" description="Helical" evidence="13">
    <location>
        <begin position="141"/>
        <end position="162"/>
    </location>
</feature>
<comment type="subcellular location">
    <subcellularLocation>
        <location evidence="1">Cell membrane</location>
        <topology evidence="1">Multi-pass membrane protein</topology>
    </subcellularLocation>
</comment>
<feature type="transmembrane region" description="Helical" evidence="13">
    <location>
        <begin position="107"/>
        <end position="129"/>
    </location>
</feature>
<gene>
    <name evidence="14" type="ORF">ENJ65_05980</name>
</gene>
<dbReference type="Pfam" id="PF03062">
    <property type="entry name" value="MBOAT"/>
    <property type="match status" value="1"/>
</dbReference>
<evidence type="ECO:0000256" key="7">
    <source>
        <dbReference type="ARBA" id="ARBA00022692"/>
    </source>
</evidence>
<dbReference type="InterPro" id="IPR024194">
    <property type="entry name" value="Ac/AlaTfrase_AlgI/DltB"/>
</dbReference>
<protein>
    <recommendedName>
        <fullName evidence="4">Probable alginate O-acetylase AlgI</fullName>
    </recommendedName>
    <alternativeName>
        <fullName evidence="12">Alginate biosynthesis protein AlgI</fullName>
    </alternativeName>
</protein>
<proteinExistence type="inferred from homology"/>
<feature type="transmembrane region" description="Helical" evidence="13">
    <location>
        <begin position="233"/>
        <end position="252"/>
    </location>
</feature>
<keyword evidence="11" id="KW-0012">Acyltransferase</keyword>